<reference evidence="1" key="5">
    <citation type="journal article" date="2021" name="G3 (Bethesda)">
        <title>Aegilops tauschii genome assembly Aet v5.0 features greater sequence contiguity and improved annotation.</title>
        <authorList>
            <person name="Wang L."/>
            <person name="Zhu T."/>
            <person name="Rodriguez J.C."/>
            <person name="Deal K.R."/>
            <person name="Dubcovsky J."/>
            <person name="McGuire P.E."/>
            <person name="Lux T."/>
            <person name="Spannagl M."/>
            <person name="Mayer K.F.X."/>
            <person name="Baldrich P."/>
            <person name="Meyers B.C."/>
            <person name="Huo N."/>
            <person name="Gu Y.Q."/>
            <person name="Zhou H."/>
            <person name="Devos K.M."/>
            <person name="Bennetzen J.L."/>
            <person name="Unver T."/>
            <person name="Budak H."/>
            <person name="Gulick P.J."/>
            <person name="Galiba G."/>
            <person name="Kalapos B."/>
            <person name="Nelson D.R."/>
            <person name="Li P."/>
            <person name="You F.M."/>
            <person name="Luo M.C."/>
            <person name="Dvorak J."/>
        </authorList>
    </citation>
    <scope>NUCLEOTIDE SEQUENCE [LARGE SCALE GENOMIC DNA]</scope>
    <source>
        <strain evidence="1">cv. AL8/78</strain>
    </source>
</reference>
<reference evidence="1" key="3">
    <citation type="journal article" date="2017" name="Nature">
        <title>Genome sequence of the progenitor of the wheat D genome Aegilops tauschii.</title>
        <authorList>
            <person name="Luo M.C."/>
            <person name="Gu Y.Q."/>
            <person name="Puiu D."/>
            <person name="Wang H."/>
            <person name="Twardziok S.O."/>
            <person name="Deal K.R."/>
            <person name="Huo N."/>
            <person name="Zhu T."/>
            <person name="Wang L."/>
            <person name="Wang Y."/>
            <person name="McGuire P.E."/>
            <person name="Liu S."/>
            <person name="Long H."/>
            <person name="Ramasamy R.K."/>
            <person name="Rodriguez J.C."/>
            <person name="Van S.L."/>
            <person name="Yuan L."/>
            <person name="Wang Z."/>
            <person name="Xia Z."/>
            <person name="Xiao L."/>
            <person name="Anderson O.D."/>
            <person name="Ouyang S."/>
            <person name="Liang Y."/>
            <person name="Zimin A.V."/>
            <person name="Pertea G."/>
            <person name="Qi P."/>
            <person name="Bennetzen J.L."/>
            <person name="Dai X."/>
            <person name="Dawson M.W."/>
            <person name="Muller H.G."/>
            <person name="Kugler K."/>
            <person name="Rivarola-Duarte L."/>
            <person name="Spannagl M."/>
            <person name="Mayer K.F.X."/>
            <person name="Lu F.H."/>
            <person name="Bevan M.W."/>
            <person name="Leroy P."/>
            <person name="Li P."/>
            <person name="You F.M."/>
            <person name="Sun Q."/>
            <person name="Liu Z."/>
            <person name="Lyons E."/>
            <person name="Wicker T."/>
            <person name="Salzberg S.L."/>
            <person name="Devos K.M."/>
            <person name="Dvorak J."/>
        </authorList>
    </citation>
    <scope>NUCLEOTIDE SEQUENCE [LARGE SCALE GENOMIC DNA]</scope>
    <source>
        <strain evidence="1">cv. AL8/78</strain>
    </source>
</reference>
<dbReference type="AlphaFoldDB" id="A0A453RTK2"/>
<evidence type="ECO:0000313" key="1">
    <source>
        <dbReference type="EnsemblPlants" id="AET7Gv20688300.88"/>
    </source>
</evidence>
<sequence length="50" mass="5986">PKIWYLSLFWIFIDMQFFNLIQCTALHFNSFPIMDFSLLHPSSLLHSNPN</sequence>
<dbReference type="EnsemblPlants" id="AET7Gv20688300.88">
    <property type="protein sequence ID" value="AET7Gv20688300.88"/>
    <property type="gene ID" value="AET7Gv20688300"/>
</dbReference>
<keyword evidence="2" id="KW-1185">Reference proteome</keyword>
<dbReference type="Proteomes" id="UP000015105">
    <property type="component" value="Chromosome 7D"/>
</dbReference>
<evidence type="ECO:0000313" key="2">
    <source>
        <dbReference type="Proteomes" id="UP000015105"/>
    </source>
</evidence>
<organism evidence="1 2">
    <name type="scientific">Aegilops tauschii subsp. strangulata</name>
    <name type="common">Goatgrass</name>
    <dbReference type="NCBI Taxonomy" id="200361"/>
    <lineage>
        <taxon>Eukaryota</taxon>
        <taxon>Viridiplantae</taxon>
        <taxon>Streptophyta</taxon>
        <taxon>Embryophyta</taxon>
        <taxon>Tracheophyta</taxon>
        <taxon>Spermatophyta</taxon>
        <taxon>Magnoliopsida</taxon>
        <taxon>Liliopsida</taxon>
        <taxon>Poales</taxon>
        <taxon>Poaceae</taxon>
        <taxon>BOP clade</taxon>
        <taxon>Pooideae</taxon>
        <taxon>Triticodae</taxon>
        <taxon>Triticeae</taxon>
        <taxon>Triticinae</taxon>
        <taxon>Aegilops</taxon>
    </lineage>
</organism>
<dbReference type="Gramene" id="AET7Gv20688300.88">
    <property type="protein sequence ID" value="AET7Gv20688300.88"/>
    <property type="gene ID" value="AET7Gv20688300"/>
</dbReference>
<proteinExistence type="predicted"/>
<name>A0A453RTK2_AEGTS</name>
<reference evidence="2" key="2">
    <citation type="journal article" date="2017" name="Nat. Plants">
        <title>The Aegilops tauschii genome reveals multiple impacts of transposons.</title>
        <authorList>
            <person name="Zhao G."/>
            <person name="Zou C."/>
            <person name="Li K."/>
            <person name="Wang K."/>
            <person name="Li T."/>
            <person name="Gao L."/>
            <person name="Zhang X."/>
            <person name="Wang H."/>
            <person name="Yang Z."/>
            <person name="Liu X."/>
            <person name="Jiang W."/>
            <person name="Mao L."/>
            <person name="Kong X."/>
            <person name="Jiao Y."/>
            <person name="Jia J."/>
        </authorList>
    </citation>
    <scope>NUCLEOTIDE SEQUENCE [LARGE SCALE GENOMIC DNA]</scope>
    <source>
        <strain evidence="2">cv. AL8/78</strain>
    </source>
</reference>
<accession>A0A453RTK2</accession>
<reference evidence="2" key="1">
    <citation type="journal article" date="2014" name="Science">
        <title>Ancient hybridizations among the ancestral genomes of bread wheat.</title>
        <authorList>
            <consortium name="International Wheat Genome Sequencing Consortium,"/>
            <person name="Marcussen T."/>
            <person name="Sandve S.R."/>
            <person name="Heier L."/>
            <person name="Spannagl M."/>
            <person name="Pfeifer M."/>
            <person name="Jakobsen K.S."/>
            <person name="Wulff B.B."/>
            <person name="Steuernagel B."/>
            <person name="Mayer K.F."/>
            <person name="Olsen O.A."/>
        </authorList>
    </citation>
    <scope>NUCLEOTIDE SEQUENCE [LARGE SCALE GENOMIC DNA]</scope>
    <source>
        <strain evidence="2">cv. AL8/78</strain>
    </source>
</reference>
<reference evidence="1" key="4">
    <citation type="submission" date="2019-03" db="UniProtKB">
        <authorList>
            <consortium name="EnsemblPlants"/>
        </authorList>
    </citation>
    <scope>IDENTIFICATION</scope>
</reference>
<protein>
    <submittedName>
        <fullName evidence="1">Uncharacterized protein</fullName>
    </submittedName>
</protein>